<dbReference type="SUPFAM" id="SSF52980">
    <property type="entry name" value="Restriction endonuclease-like"/>
    <property type="match status" value="1"/>
</dbReference>
<protein>
    <submittedName>
        <fullName evidence="1">YaeQ protein</fullName>
    </submittedName>
</protein>
<sequence>MAPNATVYKAELQISDMDRHYYATHGLTLAQHPSETPERLMARLLAFSLFAGDSLAFGKGLSTDTEPDLWSKAMTGVITQWIELGQPDEARIRKACGRAEQVVVVNYQGRASATWWDRTGGALGRLGNVSVVDLPTDQVEATTALLERTMRLNCLIQDHHLQLMNAGHSVTIEPRWRLDARA</sequence>
<keyword evidence="2" id="KW-1185">Reference proteome</keyword>
<dbReference type="KEGG" id="dko:I596_1270"/>
<dbReference type="InterPro" id="IPR011335">
    <property type="entry name" value="Restrct_endonuc-II-like"/>
</dbReference>
<dbReference type="SMART" id="SM01322">
    <property type="entry name" value="YaeQ"/>
    <property type="match status" value="1"/>
</dbReference>
<dbReference type="PANTHER" id="PTHR38784">
    <property type="entry name" value="SUCROSE PHOSPHORYLASE"/>
    <property type="match status" value="1"/>
</dbReference>
<gene>
    <name evidence="1" type="ORF">I596_1270</name>
</gene>
<organism evidence="1 2">
    <name type="scientific">Dokdonella koreensis DS-123</name>
    <dbReference type="NCBI Taxonomy" id="1300342"/>
    <lineage>
        <taxon>Bacteria</taxon>
        <taxon>Pseudomonadati</taxon>
        <taxon>Pseudomonadota</taxon>
        <taxon>Gammaproteobacteria</taxon>
        <taxon>Lysobacterales</taxon>
        <taxon>Rhodanobacteraceae</taxon>
        <taxon>Dokdonella</taxon>
    </lineage>
</organism>
<accession>A0A160DTJ5</accession>
<dbReference type="InterPro" id="IPR038590">
    <property type="entry name" value="YaeQ_sf"/>
</dbReference>
<dbReference type="Pfam" id="PF07152">
    <property type="entry name" value="YaeQ"/>
    <property type="match status" value="1"/>
</dbReference>
<dbReference type="CDD" id="cd22368">
    <property type="entry name" value="YaeQ-like"/>
    <property type="match status" value="1"/>
</dbReference>
<dbReference type="InterPro" id="IPR009822">
    <property type="entry name" value="YaeQ"/>
</dbReference>
<dbReference type="PANTHER" id="PTHR38784:SF1">
    <property type="entry name" value="SUCROSE PHOSPHORYLASE"/>
    <property type="match status" value="1"/>
</dbReference>
<proteinExistence type="predicted"/>
<dbReference type="AlphaFoldDB" id="A0A160DTJ5"/>
<dbReference type="Proteomes" id="UP000076830">
    <property type="component" value="Chromosome"/>
</dbReference>
<dbReference type="EMBL" id="CP015249">
    <property type="protein sequence ID" value="ANB17300.1"/>
    <property type="molecule type" value="Genomic_DNA"/>
</dbReference>
<dbReference type="STRING" id="1300342.I596_1270"/>
<dbReference type="Gene3D" id="3.10.640.10">
    <property type="entry name" value="Restriction endonuclease-like alpha-beta roll domain"/>
    <property type="match status" value="1"/>
</dbReference>
<evidence type="ECO:0000313" key="2">
    <source>
        <dbReference type="Proteomes" id="UP000076830"/>
    </source>
</evidence>
<dbReference type="RefSeq" id="WP_067645415.1">
    <property type="nucleotide sequence ID" value="NZ_CP015249.1"/>
</dbReference>
<dbReference type="PATRIC" id="fig|1300342.3.peg.1239"/>
<evidence type="ECO:0000313" key="1">
    <source>
        <dbReference type="EMBL" id="ANB17300.1"/>
    </source>
</evidence>
<name>A0A160DTJ5_9GAMM</name>
<reference evidence="1 2" key="1">
    <citation type="submission" date="2016-04" db="EMBL/GenBank/DDBJ databases">
        <title>Complete genome sequence of Dokdonella koreensis DS-123T.</title>
        <authorList>
            <person name="Kim J.F."/>
            <person name="Lee H."/>
            <person name="Kwak M.-J."/>
        </authorList>
    </citation>
    <scope>NUCLEOTIDE SEQUENCE [LARGE SCALE GENOMIC DNA]</scope>
    <source>
        <strain evidence="1 2">DS-123</strain>
    </source>
</reference>
<dbReference type="PIRSF" id="PIRSF011484">
    <property type="entry name" value="YaeQ"/>
    <property type="match status" value="1"/>
</dbReference>